<keyword evidence="3 6" id="KW-0133">Cell shape</keyword>
<gene>
    <name evidence="6 7" type="primary">rodA</name>
    <name evidence="6" type="synonym">mrdB</name>
    <name evidence="7" type="ORF">MTR62_03885</name>
</gene>
<keyword evidence="2 6" id="KW-0812">Transmembrane</keyword>
<evidence type="ECO:0000313" key="8">
    <source>
        <dbReference type="Proteomes" id="UP001162881"/>
    </source>
</evidence>
<dbReference type="InterPro" id="IPR011923">
    <property type="entry name" value="RodA/MrdB"/>
</dbReference>
<dbReference type="InterPro" id="IPR001182">
    <property type="entry name" value="FtsW/RodA"/>
</dbReference>
<keyword evidence="5 6" id="KW-0472">Membrane</keyword>
<name>A0ABT0BAM5_9SPHN</name>
<comment type="pathway">
    <text evidence="6">Cell wall biogenesis; peptidoglycan biosynthesis.</text>
</comment>
<keyword evidence="4 6" id="KW-1133">Transmembrane helix</keyword>
<keyword evidence="6" id="KW-0961">Cell wall biogenesis/degradation</keyword>
<dbReference type="NCBIfam" id="TIGR02210">
    <property type="entry name" value="rodA_shape"/>
    <property type="match status" value="1"/>
</dbReference>
<dbReference type="RefSeq" id="WP_244017142.1">
    <property type="nucleotide sequence ID" value="NZ_JALHLF010000008.1"/>
</dbReference>
<evidence type="ECO:0000313" key="7">
    <source>
        <dbReference type="EMBL" id="MCJ2181844.1"/>
    </source>
</evidence>
<keyword evidence="6" id="KW-0808">Transferase</keyword>
<keyword evidence="8" id="KW-1185">Reference proteome</keyword>
<feature type="transmembrane region" description="Helical" evidence="6">
    <location>
        <begin position="164"/>
        <end position="181"/>
    </location>
</feature>
<evidence type="ECO:0000256" key="1">
    <source>
        <dbReference type="ARBA" id="ARBA00004141"/>
    </source>
</evidence>
<comment type="function">
    <text evidence="6">Peptidoglycan polymerase that is essential for cell wall elongation.</text>
</comment>
<dbReference type="PANTHER" id="PTHR30474">
    <property type="entry name" value="CELL CYCLE PROTEIN"/>
    <property type="match status" value="1"/>
</dbReference>
<feature type="transmembrane region" description="Helical" evidence="6">
    <location>
        <begin position="42"/>
        <end position="64"/>
    </location>
</feature>
<dbReference type="Pfam" id="PF01098">
    <property type="entry name" value="FTSW_RODA_SPOVE"/>
    <property type="match status" value="1"/>
</dbReference>
<evidence type="ECO:0000256" key="3">
    <source>
        <dbReference type="ARBA" id="ARBA00022960"/>
    </source>
</evidence>
<evidence type="ECO:0000256" key="2">
    <source>
        <dbReference type="ARBA" id="ARBA00022692"/>
    </source>
</evidence>
<evidence type="ECO:0000256" key="6">
    <source>
        <dbReference type="HAMAP-Rule" id="MF_02079"/>
    </source>
</evidence>
<keyword evidence="6" id="KW-0997">Cell inner membrane</keyword>
<feature type="transmembrane region" description="Helical" evidence="6">
    <location>
        <begin position="342"/>
        <end position="363"/>
    </location>
</feature>
<dbReference type="HAMAP" id="MF_02079">
    <property type="entry name" value="PGT_RodA"/>
    <property type="match status" value="1"/>
</dbReference>
<accession>A0ABT0BAM5</accession>
<reference evidence="7" key="1">
    <citation type="submission" date="2022-03" db="EMBL/GenBank/DDBJ databases">
        <title>Identification of a novel bacterium isolated from mangrove sediments.</title>
        <authorList>
            <person name="Pan X."/>
        </authorList>
    </citation>
    <scope>NUCLEOTIDE SEQUENCE</scope>
    <source>
        <strain evidence="7">B1949</strain>
    </source>
</reference>
<feature type="transmembrane region" description="Helical" evidence="6">
    <location>
        <begin position="309"/>
        <end position="336"/>
    </location>
</feature>
<keyword evidence="6" id="KW-0328">Glycosyltransferase</keyword>
<keyword evidence="6" id="KW-1003">Cell membrane</keyword>
<comment type="catalytic activity">
    <reaction evidence="6">
        <text>[GlcNAc-(1-&gt;4)-Mur2Ac(oyl-L-Ala-gamma-D-Glu-L-Lys-D-Ala-D-Ala)](n)-di-trans,octa-cis-undecaprenyl diphosphate + beta-D-GlcNAc-(1-&gt;4)-Mur2Ac(oyl-L-Ala-gamma-D-Glu-L-Lys-D-Ala-D-Ala)-di-trans,octa-cis-undecaprenyl diphosphate = [GlcNAc-(1-&gt;4)-Mur2Ac(oyl-L-Ala-gamma-D-Glu-L-Lys-D-Ala-D-Ala)](n+1)-di-trans,octa-cis-undecaprenyl diphosphate + di-trans,octa-cis-undecaprenyl diphosphate + H(+)</text>
        <dbReference type="Rhea" id="RHEA:23708"/>
        <dbReference type="Rhea" id="RHEA-COMP:9602"/>
        <dbReference type="Rhea" id="RHEA-COMP:9603"/>
        <dbReference type="ChEBI" id="CHEBI:15378"/>
        <dbReference type="ChEBI" id="CHEBI:58405"/>
        <dbReference type="ChEBI" id="CHEBI:60033"/>
        <dbReference type="ChEBI" id="CHEBI:78435"/>
        <dbReference type="EC" id="2.4.99.28"/>
    </reaction>
</comment>
<dbReference type="EC" id="2.4.99.28" evidence="6"/>
<proteinExistence type="inferred from homology"/>
<protein>
    <recommendedName>
        <fullName evidence="6">Peptidoglycan glycosyltransferase MrdB</fullName>
        <shortName evidence="6">PGT</shortName>
        <ecNumber evidence="6">2.4.99.28</ecNumber>
    </recommendedName>
    <alternativeName>
        <fullName evidence="6">Cell elongation protein RodA</fullName>
    </alternativeName>
    <alternativeName>
        <fullName evidence="6">Cell wall polymerase</fullName>
    </alternativeName>
    <alternativeName>
        <fullName evidence="6">Peptidoglycan polymerase</fullName>
        <shortName evidence="6">PG polymerase</shortName>
    </alternativeName>
</protein>
<evidence type="ECO:0000256" key="5">
    <source>
        <dbReference type="ARBA" id="ARBA00023136"/>
    </source>
</evidence>
<evidence type="ECO:0000256" key="4">
    <source>
        <dbReference type="ARBA" id="ARBA00022989"/>
    </source>
</evidence>
<comment type="subcellular location">
    <subcellularLocation>
        <location evidence="6">Cell inner membrane</location>
        <topology evidence="6">Multi-pass membrane protein</topology>
    </subcellularLocation>
    <subcellularLocation>
        <location evidence="1">Membrane</location>
        <topology evidence="1">Multi-pass membrane protein</topology>
    </subcellularLocation>
</comment>
<dbReference type="Proteomes" id="UP001162881">
    <property type="component" value="Unassembled WGS sequence"/>
</dbReference>
<keyword evidence="6" id="KW-0573">Peptidoglycan synthesis</keyword>
<comment type="similarity">
    <text evidence="6">Belongs to the SEDS family. MrdB/RodA subfamily.</text>
</comment>
<organism evidence="7 8">
    <name type="scientific">Novosphingobium organovorum</name>
    <dbReference type="NCBI Taxonomy" id="2930092"/>
    <lineage>
        <taxon>Bacteria</taxon>
        <taxon>Pseudomonadati</taxon>
        <taxon>Pseudomonadota</taxon>
        <taxon>Alphaproteobacteria</taxon>
        <taxon>Sphingomonadales</taxon>
        <taxon>Sphingomonadaceae</taxon>
        <taxon>Novosphingobium</taxon>
    </lineage>
</organism>
<sequence>MSRPSVPAALARQPWIVFIPLFALMTLGTLVLYSVSGGSWKPYALAHLIQFAVFLTMAFVISSFSRNFFRVMAYPTYAAVLILLILVELVGAVGIGVGAGSQRWLDLGFMTLQPSELMKPAIVLVLARFYETLPAPLTRSWRGLIPAAMLIGAPALLVLIQPDLGTALAICFGGVVIMYLAGLPLSWFIGAVVPLIPIVPAAFFFVLHDYQRKRILTLFDPEADPRGDGYHIIQSKIAIGSGGFFGKGFGNGTQSHLQYLPEAHTDFVFATMAEEWGMLGGLFVIGVFAIILGWGIGVSLKAQDRFSSLLAIGMSTTIFFYVAINLMMVMGLAPVVGIPLPFMSHGGTSMMTNMICVGILLGVNRWNRGPSSLS</sequence>
<feature type="transmembrane region" description="Helical" evidence="6">
    <location>
        <begin position="188"/>
        <end position="207"/>
    </location>
</feature>
<feature type="transmembrane region" description="Helical" evidence="6">
    <location>
        <begin position="76"/>
        <end position="97"/>
    </location>
</feature>
<dbReference type="PANTHER" id="PTHR30474:SF1">
    <property type="entry name" value="PEPTIDOGLYCAN GLYCOSYLTRANSFERASE MRDB"/>
    <property type="match status" value="1"/>
</dbReference>
<feature type="transmembrane region" description="Helical" evidence="6">
    <location>
        <begin position="276"/>
        <end position="297"/>
    </location>
</feature>
<feature type="transmembrane region" description="Helical" evidence="6">
    <location>
        <begin position="15"/>
        <end position="36"/>
    </location>
</feature>
<comment type="caution">
    <text evidence="7">The sequence shown here is derived from an EMBL/GenBank/DDBJ whole genome shotgun (WGS) entry which is preliminary data.</text>
</comment>
<feature type="transmembrane region" description="Helical" evidence="6">
    <location>
        <begin position="140"/>
        <end position="158"/>
    </location>
</feature>
<dbReference type="EMBL" id="JALHLF010000008">
    <property type="protein sequence ID" value="MCJ2181844.1"/>
    <property type="molecule type" value="Genomic_DNA"/>
</dbReference>